<dbReference type="EMBL" id="VITR01000031">
    <property type="protein sequence ID" value="TWB33605.1"/>
    <property type="molecule type" value="Genomic_DNA"/>
</dbReference>
<dbReference type="Proteomes" id="UP000315751">
    <property type="component" value="Unassembled WGS sequence"/>
</dbReference>
<name>A0A560GI65_9PROT</name>
<organism evidence="2 3">
    <name type="scientific">Nitrospirillum amazonense</name>
    <dbReference type="NCBI Taxonomy" id="28077"/>
    <lineage>
        <taxon>Bacteria</taxon>
        <taxon>Pseudomonadati</taxon>
        <taxon>Pseudomonadota</taxon>
        <taxon>Alphaproteobacteria</taxon>
        <taxon>Rhodospirillales</taxon>
        <taxon>Azospirillaceae</taxon>
        <taxon>Nitrospirillum</taxon>
    </lineage>
</organism>
<proteinExistence type="predicted"/>
<keyword evidence="1" id="KW-0732">Signal</keyword>
<gene>
    <name evidence="2" type="ORF">FBZ90_1313</name>
</gene>
<protein>
    <recommendedName>
        <fullName evidence="4">DUF4142 domain-containing protein</fullName>
    </recommendedName>
</protein>
<keyword evidence="3" id="KW-1185">Reference proteome</keyword>
<evidence type="ECO:0000313" key="2">
    <source>
        <dbReference type="EMBL" id="TWB33605.1"/>
    </source>
</evidence>
<evidence type="ECO:0000313" key="3">
    <source>
        <dbReference type="Proteomes" id="UP000315751"/>
    </source>
</evidence>
<feature type="signal peptide" evidence="1">
    <location>
        <begin position="1"/>
        <end position="18"/>
    </location>
</feature>
<sequence length="162" mass="17910">MRFAAALVVLMVSAPMLAHERLDTDEVGRYVTAAEALVASAPNDGQAAFVLLAHPGPDAQALLSKYGFDERRWRQVTQRVLAARQAARAAEEPVEKGATAQKLASTSTLSAFDRQEMATLVRWTEHDRAALDRETKEDRSVVAPFFDRLDRLDSTYVRPAAR</sequence>
<reference evidence="2 3" key="1">
    <citation type="submission" date="2019-06" db="EMBL/GenBank/DDBJ databases">
        <title>Genomic Encyclopedia of Type Strains, Phase IV (KMG-V): Genome sequencing to study the core and pangenomes of soil and plant-associated prokaryotes.</title>
        <authorList>
            <person name="Whitman W."/>
        </authorList>
    </citation>
    <scope>NUCLEOTIDE SEQUENCE [LARGE SCALE GENOMIC DNA]</scope>
    <source>
        <strain evidence="2 3">BR 11622</strain>
    </source>
</reference>
<accession>A0A560GI65</accession>
<feature type="chain" id="PRO_5021776327" description="DUF4142 domain-containing protein" evidence="1">
    <location>
        <begin position="19"/>
        <end position="162"/>
    </location>
</feature>
<comment type="caution">
    <text evidence="2">The sequence shown here is derived from an EMBL/GenBank/DDBJ whole genome shotgun (WGS) entry which is preliminary data.</text>
</comment>
<evidence type="ECO:0000256" key="1">
    <source>
        <dbReference type="SAM" id="SignalP"/>
    </source>
</evidence>
<dbReference type="AlphaFoldDB" id="A0A560GI65"/>
<evidence type="ECO:0008006" key="4">
    <source>
        <dbReference type="Google" id="ProtNLM"/>
    </source>
</evidence>
<dbReference type="OrthoDB" id="7356494at2"/>